<dbReference type="Proteomes" id="UP000585050">
    <property type="component" value="Unassembled WGS sequence"/>
</dbReference>
<evidence type="ECO:0000259" key="2">
    <source>
        <dbReference type="Pfam" id="PF13201"/>
    </source>
</evidence>
<dbReference type="AlphaFoldDB" id="A0A7X8SMV9"/>
<dbReference type="RefSeq" id="WP_168883840.1">
    <property type="nucleotide sequence ID" value="NZ_JABAIL010000005.1"/>
</dbReference>
<dbReference type="PROSITE" id="PS51257">
    <property type="entry name" value="PROKAR_LIPOPROTEIN"/>
    <property type="match status" value="1"/>
</dbReference>
<dbReference type="Pfam" id="PF13201">
    <property type="entry name" value="PCMD"/>
    <property type="match status" value="1"/>
</dbReference>
<keyword evidence="4" id="KW-1185">Reference proteome</keyword>
<evidence type="ECO:0000256" key="1">
    <source>
        <dbReference type="SAM" id="SignalP"/>
    </source>
</evidence>
<protein>
    <recommendedName>
        <fullName evidence="2">Putative carbohydrate metabolism domain-containing protein</fullName>
    </recommendedName>
</protein>
<comment type="caution">
    <text evidence="3">The sequence shown here is derived from an EMBL/GenBank/DDBJ whole genome shotgun (WGS) entry which is preliminary data.</text>
</comment>
<reference evidence="3 4" key="1">
    <citation type="submission" date="2020-04" db="EMBL/GenBank/DDBJ databases">
        <title>Flammeovirga sp. SR4, a novel species isolated from seawater.</title>
        <authorList>
            <person name="Wang X."/>
        </authorList>
    </citation>
    <scope>NUCLEOTIDE SEQUENCE [LARGE SCALE GENOMIC DNA]</scope>
    <source>
        <strain evidence="3 4">SR4</strain>
    </source>
</reference>
<evidence type="ECO:0000313" key="4">
    <source>
        <dbReference type="Proteomes" id="UP000585050"/>
    </source>
</evidence>
<feature type="signal peptide" evidence="1">
    <location>
        <begin position="1"/>
        <end position="21"/>
    </location>
</feature>
<dbReference type="InterPro" id="IPR025112">
    <property type="entry name" value="PCMD"/>
</dbReference>
<dbReference type="EMBL" id="JABAIL010000005">
    <property type="protein sequence ID" value="NLR93135.1"/>
    <property type="molecule type" value="Genomic_DNA"/>
</dbReference>
<dbReference type="InterPro" id="IPR038653">
    <property type="entry name" value="Put_CMD_sf"/>
</dbReference>
<dbReference type="Gene3D" id="2.60.40.2340">
    <property type="match status" value="1"/>
</dbReference>
<sequence>MKKLRLLIVSGLLMSLTSCIDWDYFGLSNQNDIQTFELEMQSGTTVIDSTKRIITVPVNERADRSSLSPTNIKTSSLSTVMPGVGESQDFRDTVLYTVTAENGDSSVWKVYADLQADVIPNTSFDEWYAVGGYQQPGPGDETAGAQFWDTPNKAGEIAEKTLVDPMTEGDRVYAHLETKLVGLFGINKLSAASLYSGRFTDGALNPSEPRKNIDFGRPYGSKPVSFSVDYQYTPGSDYRENSRPASGADECDIYVILQVRQDDGTRLRLGTAWFRSGDQIDEWTNLKLDFTYGELPSDAPDYAGLNTWEGEEESGYADPSEFPTHIIIVFSSSALGDYYTGAIGSILKVDNFELQYD</sequence>
<dbReference type="Gene3D" id="2.60.120.890">
    <property type="entry name" value="BT2081, beta-jelly-roll domain"/>
    <property type="match status" value="1"/>
</dbReference>
<name>A0A7X8SMV9_9BACT</name>
<keyword evidence="1" id="KW-0732">Signal</keyword>
<feature type="domain" description="Putative carbohydrate metabolism" evidence="2">
    <location>
        <begin position="148"/>
        <end position="354"/>
    </location>
</feature>
<organism evidence="3 4">
    <name type="scientific">Flammeovirga agarivorans</name>
    <dbReference type="NCBI Taxonomy" id="2726742"/>
    <lineage>
        <taxon>Bacteria</taxon>
        <taxon>Pseudomonadati</taxon>
        <taxon>Bacteroidota</taxon>
        <taxon>Cytophagia</taxon>
        <taxon>Cytophagales</taxon>
        <taxon>Flammeovirgaceae</taxon>
        <taxon>Flammeovirga</taxon>
    </lineage>
</organism>
<gene>
    <name evidence="3" type="ORF">HGP29_18120</name>
</gene>
<accession>A0A7X8SMV9</accession>
<proteinExistence type="predicted"/>
<feature type="chain" id="PRO_5030771480" description="Putative carbohydrate metabolism domain-containing protein" evidence="1">
    <location>
        <begin position="22"/>
        <end position="357"/>
    </location>
</feature>
<evidence type="ECO:0000313" key="3">
    <source>
        <dbReference type="EMBL" id="NLR93135.1"/>
    </source>
</evidence>